<proteinExistence type="predicted"/>
<organism evidence="1 2">
    <name type="scientific">Trichinella pseudospiralis</name>
    <name type="common">Parasitic roundworm</name>
    <dbReference type="NCBI Taxonomy" id="6337"/>
    <lineage>
        <taxon>Eukaryota</taxon>
        <taxon>Metazoa</taxon>
        <taxon>Ecdysozoa</taxon>
        <taxon>Nematoda</taxon>
        <taxon>Enoplea</taxon>
        <taxon>Dorylaimia</taxon>
        <taxon>Trichinellida</taxon>
        <taxon>Trichinellidae</taxon>
        <taxon>Trichinella</taxon>
    </lineage>
</organism>
<sequence length="48" mass="5326">MALCIRSGERISPGSKNLIKFPLWAFDICITKCPAYCMQASLQSDNFG</sequence>
<reference evidence="1 2" key="1">
    <citation type="submission" date="2015-01" db="EMBL/GenBank/DDBJ databases">
        <title>Evolution of Trichinella species and genotypes.</title>
        <authorList>
            <person name="Korhonen P.K."/>
            <person name="Edoardo P."/>
            <person name="Giuseppe L.R."/>
            <person name="Gasser R.B."/>
        </authorList>
    </citation>
    <scope>NUCLEOTIDE SEQUENCE [LARGE SCALE GENOMIC DNA]</scope>
    <source>
        <strain evidence="1">ISS470</strain>
    </source>
</reference>
<gene>
    <name evidence="1" type="ORF">T4D_12520</name>
</gene>
<accession>A0A0V1F4L7</accession>
<dbReference type="AlphaFoldDB" id="A0A0V1F4L7"/>
<protein>
    <submittedName>
        <fullName evidence="1">Uncharacterized protein</fullName>
    </submittedName>
</protein>
<evidence type="ECO:0000313" key="1">
    <source>
        <dbReference type="EMBL" id="KRY80163.1"/>
    </source>
</evidence>
<name>A0A0V1F4L7_TRIPS</name>
<dbReference type="EMBL" id="JYDT01000743">
    <property type="protein sequence ID" value="KRY80163.1"/>
    <property type="molecule type" value="Genomic_DNA"/>
</dbReference>
<dbReference type="Proteomes" id="UP000054995">
    <property type="component" value="Unassembled WGS sequence"/>
</dbReference>
<keyword evidence="2" id="KW-1185">Reference proteome</keyword>
<evidence type="ECO:0000313" key="2">
    <source>
        <dbReference type="Proteomes" id="UP000054995"/>
    </source>
</evidence>
<comment type="caution">
    <text evidence="1">The sequence shown here is derived from an EMBL/GenBank/DDBJ whole genome shotgun (WGS) entry which is preliminary data.</text>
</comment>